<sequence length="259" mass="29682">MHTYVIAPEPDVDLILLRDNEELDEDEEYYDYSDSETLFNDASSIATSFSSGYDEDNENSDGGATPLRHRPPTVYAAYETTSTMPLAVRFRVSSHVLREASPIMKELLGRHVGRPGAQSAGPGCPRVPLQNDDPEVMVILLRMLHQVRPEESVRHLFPLTDDDIDVYDLAAMALIVDKYRMNSTVEHQLQDSIDRLWTKFDRSSSDEALAWTWISWAFELTDHFSEATLCLTQTMERSFGENQQRPFPLPREIFRKFAF</sequence>
<gene>
    <name evidence="2" type="ORF">GQ607_001520</name>
</gene>
<protein>
    <recommendedName>
        <fullName evidence="4">BTB domain-containing protein</fullName>
    </recommendedName>
</protein>
<dbReference type="EMBL" id="WOWK01000004">
    <property type="protein sequence ID" value="KAF0331212.1"/>
    <property type="molecule type" value="Genomic_DNA"/>
</dbReference>
<name>A0A8H3WSD3_9PEZI</name>
<dbReference type="Proteomes" id="UP000434172">
    <property type="component" value="Unassembled WGS sequence"/>
</dbReference>
<comment type="caution">
    <text evidence="2">The sequence shown here is derived from an EMBL/GenBank/DDBJ whole genome shotgun (WGS) entry which is preliminary data.</text>
</comment>
<organism evidence="2 3">
    <name type="scientific">Colletotrichum asianum</name>
    <dbReference type="NCBI Taxonomy" id="702518"/>
    <lineage>
        <taxon>Eukaryota</taxon>
        <taxon>Fungi</taxon>
        <taxon>Dikarya</taxon>
        <taxon>Ascomycota</taxon>
        <taxon>Pezizomycotina</taxon>
        <taxon>Sordariomycetes</taxon>
        <taxon>Hypocreomycetidae</taxon>
        <taxon>Glomerellales</taxon>
        <taxon>Glomerellaceae</taxon>
        <taxon>Colletotrichum</taxon>
        <taxon>Colletotrichum gloeosporioides species complex</taxon>
    </lineage>
</organism>
<dbReference type="OrthoDB" id="5326346at2759"/>
<accession>A0A8H3WSD3</accession>
<evidence type="ECO:0000313" key="3">
    <source>
        <dbReference type="Proteomes" id="UP000434172"/>
    </source>
</evidence>
<reference evidence="2 3" key="1">
    <citation type="submission" date="2019-12" db="EMBL/GenBank/DDBJ databases">
        <title>A genome sequence resource for the geographically widespread anthracnose pathogen Colletotrichum asianum.</title>
        <authorList>
            <person name="Meng Y."/>
        </authorList>
    </citation>
    <scope>NUCLEOTIDE SEQUENCE [LARGE SCALE GENOMIC DNA]</scope>
    <source>
        <strain evidence="2 3">ICMP 18580</strain>
    </source>
</reference>
<feature type="region of interest" description="Disordered" evidence="1">
    <location>
        <begin position="49"/>
        <end position="69"/>
    </location>
</feature>
<evidence type="ECO:0008006" key="4">
    <source>
        <dbReference type="Google" id="ProtNLM"/>
    </source>
</evidence>
<keyword evidence="3" id="KW-1185">Reference proteome</keyword>
<proteinExistence type="predicted"/>
<dbReference type="AlphaFoldDB" id="A0A8H3WSD3"/>
<evidence type="ECO:0000256" key="1">
    <source>
        <dbReference type="SAM" id="MobiDB-lite"/>
    </source>
</evidence>
<evidence type="ECO:0000313" key="2">
    <source>
        <dbReference type="EMBL" id="KAF0331212.1"/>
    </source>
</evidence>